<dbReference type="Proteomes" id="UP000010467">
    <property type="component" value="Plasmid pDEIPE01"/>
</dbReference>
<dbReference type="HOGENOM" id="CLU_140230_5_3_0"/>
<dbReference type="CDD" id="cd00093">
    <property type="entry name" value="HTH_XRE"/>
    <property type="match status" value="1"/>
</dbReference>
<gene>
    <name evidence="3" type="ordered locus">Deipe_4025</name>
</gene>
<name>L0A6E2_DEIPD</name>
<evidence type="ECO:0000259" key="2">
    <source>
        <dbReference type="PROSITE" id="PS50943"/>
    </source>
</evidence>
<reference evidence="4" key="1">
    <citation type="submission" date="2012-03" db="EMBL/GenBank/DDBJ databases">
        <title>Complete sequence of plasmid 1 of Deinococcus peraridilitoris DSM 19664.</title>
        <authorList>
            <person name="Lucas S."/>
            <person name="Copeland A."/>
            <person name="Lapidus A."/>
            <person name="Glavina del Rio T."/>
            <person name="Dalin E."/>
            <person name="Tice H."/>
            <person name="Bruce D."/>
            <person name="Goodwin L."/>
            <person name="Pitluck S."/>
            <person name="Peters L."/>
            <person name="Mikhailova N."/>
            <person name="Lu M."/>
            <person name="Kyrpides N."/>
            <person name="Mavromatis K."/>
            <person name="Ivanova N."/>
            <person name="Brettin T."/>
            <person name="Detter J.C."/>
            <person name="Han C."/>
            <person name="Larimer F."/>
            <person name="Land M."/>
            <person name="Hauser L."/>
            <person name="Markowitz V."/>
            <person name="Cheng J.-F."/>
            <person name="Hugenholtz P."/>
            <person name="Woyke T."/>
            <person name="Wu D."/>
            <person name="Pukall R."/>
            <person name="Steenblock K."/>
            <person name="Brambilla E."/>
            <person name="Klenk H.-P."/>
            <person name="Eisen J.A."/>
        </authorList>
    </citation>
    <scope>NUCLEOTIDE SEQUENCE [LARGE SCALE GENOMIC DNA]</scope>
    <source>
        <strain evidence="4">DSM 19664 / LMG 22246 / CIP 109416 / KR-200</strain>
        <plasmid evidence="4">Plasmid pDEIPE01</plasmid>
    </source>
</reference>
<dbReference type="AlphaFoldDB" id="L0A6E2"/>
<dbReference type="InterPro" id="IPR010982">
    <property type="entry name" value="Lambda_DNA-bd_dom_sf"/>
</dbReference>
<dbReference type="PANTHER" id="PTHR36924:SF1">
    <property type="entry name" value="ANTITOXIN HIGA-1"/>
    <property type="match status" value="1"/>
</dbReference>
<dbReference type="Pfam" id="PF01381">
    <property type="entry name" value="HTH_3"/>
    <property type="match status" value="1"/>
</dbReference>
<dbReference type="InterPro" id="IPR013430">
    <property type="entry name" value="Toxin_antidote_HigA"/>
</dbReference>
<evidence type="ECO:0000313" key="3">
    <source>
        <dbReference type="EMBL" id="AFZ69416.1"/>
    </source>
</evidence>
<proteinExistence type="predicted"/>
<dbReference type="PANTHER" id="PTHR36924">
    <property type="entry name" value="ANTITOXIN HIGA-1"/>
    <property type="match status" value="1"/>
</dbReference>
<dbReference type="EMBL" id="CP003383">
    <property type="protein sequence ID" value="AFZ69416.1"/>
    <property type="molecule type" value="Genomic_DNA"/>
</dbReference>
<dbReference type="SMART" id="SM00530">
    <property type="entry name" value="HTH_XRE"/>
    <property type="match status" value="1"/>
</dbReference>
<dbReference type="Gene3D" id="1.10.260.40">
    <property type="entry name" value="lambda repressor-like DNA-binding domains"/>
    <property type="match status" value="1"/>
</dbReference>
<dbReference type="RefSeq" id="WP_015231318.1">
    <property type="nucleotide sequence ID" value="NC_019789.1"/>
</dbReference>
<protein>
    <submittedName>
        <fullName evidence="3">Addiction module antidote protein, HigA family</fullName>
    </submittedName>
</protein>
<keyword evidence="1" id="KW-0238">DNA-binding</keyword>
<dbReference type="OrthoDB" id="9798100at2"/>
<dbReference type="NCBIfam" id="TIGR02607">
    <property type="entry name" value="antidote_HigA"/>
    <property type="match status" value="1"/>
</dbReference>
<evidence type="ECO:0000313" key="4">
    <source>
        <dbReference type="Proteomes" id="UP000010467"/>
    </source>
</evidence>
<sequence>MNHDSLIAHNPIHPGRILRRELQARDLTMDRAARELNIHPDHLSALLAGERNLTEDDVQHIATAWNMNPQTWRNLQAGYDTHPKTRLTR</sequence>
<dbReference type="GO" id="GO:0003677">
    <property type="term" value="F:DNA binding"/>
    <property type="evidence" value="ECO:0007669"/>
    <property type="project" value="UniProtKB-KW"/>
</dbReference>
<dbReference type="KEGG" id="dpd:Deipe_4025"/>
<dbReference type="PATRIC" id="fig|937777.3.peg.4042"/>
<dbReference type="InterPro" id="IPR001387">
    <property type="entry name" value="Cro/C1-type_HTH"/>
</dbReference>
<evidence type="ECO:0000256" key="1">
    <source>
        <dbReference type="ARBA" id="ARBA00023125"/>
    </source>
</evidence>
<feature type="domain" description="HTH cro/C1-type" evidence="2">
    <location>
        <begin position="18"/>
        <end position="72"/>
    </location>
</feature>
<keyword evidence="4" id="KW-1185">Reference proteome</keyword>
<keyword evidence="3" id="KW-0614">Plasmid</keyword>
<dbReference type="PROSITE" id="PS50943">
    <property type="entry name" value="HTH_CROC1"/>
    <property type="match status" value="1"/>
</dbReference>
<dbReference type="SUPFAM" id="SSF47413">
    <property type="entry name" value="lambda repressor-like DNA-binding domains"/>
    <property type="match status" value="1"/>
</dbReference>
<accession>L0A6E2</accession>
<geneLocation type="plasmid" evidence="3 4">
    <name>pDEIPE01</name>
</geneLocation>
<organism evidence="3 4">
    <name type="scientific">Deinococcus peraridilitoris (strain DSM 19664 / LMG 22246 / CIP 109416 / KR-200)</name>
    <dbReference type="NCBI Taxonomy" id="937777"/>
    <lineage>
        <taxon>Bacteria</taxon>
        <taxon>Thermotogati</taxon>
        <taxon>Deinococcota</taxon>
        <taxon>Deinococci</taxon>
        <taxon>Deinococcales</taxon>
        <taxon>Deinococcaceae</taxon>
        <taxon>Deinococcus</taxon>
    </lineage>
</organism>